<keyword evidence="5" id="KW-0238">DNA-binding</keyword>
<evidence type="ECO:0000256" key="3">
    <source>
        <dbReference type="ARBA" id="ARBA00023015"/>
    </source>
</evidence>
<reference evidence="9 10" key="1">
    <citation type="submission" date="2019-08" db="EMBL/GenBank/DDBJ databases">
        <title>Paraburkholderia sp. DCY113.</title>
        <authorList>
            <person name="Kang J."/>
        </authorList>
    </citation>
    <scope>NUCLEOTIDE SEQUENCE [LARGE SCALE GENOMIC DNA]</scope>
    <source>
        <strain evidence="9 10">DCY113</strain>
    </source>
</reference>
<dbReference type="Pfam" id="PF08281">
    <property type="entry name" value="Sigma70_r4_2"/>
    <property type="match status" value="1"/>
</dbReference>
<dbReference type="InterPro" id="IPR013249">
    <property type="entry name" value="RNA_pol_sigma70_r4_t2"/>
</dbReference>
<dbReference type="Pfam" id="PF04542">
    <property type="entry name" value="Sigma70_r2"/>
    <property type="match status" value="1"/>
</dbReference>
<dbReference type="InterPro" id="IPR007627">
    <property type="entry name" value="RNA_pol_sigma70_r2"/>
</dbReference>
<dbReference type="Proteomes" id="UP000325273">
    <property type="component" value="Unassembled WGS sequence"/>
</dbReference>
<feature type="domain" description="RNA polymerase sigma-70 region 2" evidence="7">
    <location>
        <begin position="37"/>
        <end position="103"/>
    </location>
</feature>
<dbReference type="EMBL" id="VTUZ01000013">
    <property type="protein sequence ID" value="KAA1009808.1"/>
    <property type="molecule type" value="Genomic_DNA"/>
</dbReference>
<keyword evidence="3" id="KW-0805">Transcription regulation</keyword>
<dbReference type="SUPFAM" id="SSF88659">
    <property type="entry name" value="Sigma3 and sigma4 domains of RNA polymerase sigma factors"/>
    <property type="match status" value="1"/>
</dbReference>
<dbReference type="SUPFAM" id="SSF88946">
    <property type="entry name" value="Sigma2 domain of RNA polymerase sigma factors"/>
    <property type="match status" value="1"/>
</dbReference>
<evidence type="ECO:0000256" key="6">
    <source>
        <dbReference type="ARBA" id="ARBA00023163"/>
    </source>
</evidence>
<keyword evidence="4" id="KW-0731">Sigma factor</keyword>
<dbReference type="AlphaFoldDB" id="A0A5B0H3L6"/>
<dbReference type="Gene3D" id="1.10.10.10">
    <property type="entry name" value="Winged helix-like DNA-binding domain superfamily/Winged helix DNA-binding domain"/>
    <property type="match status" value="1"/>
</dbReference>
<gene>
    <name evidence="9" type="ORF">FVF58_21265</name>
</gene>
<protein>
    <submittedName>
        <fullName evidence="9">Sigma-70 family RNA polymerase sigma factor</fullName>
    </submittedName>
</protein>
<comment type="caution">
    <text evidence="9">The sequence shown here is derived from an EMBL/GenBank/DDBJ whole genome shotgun (WGS) entry which is preliminary data.</text>
</comment>
<dbReference type="GO" id="GO:0003677">
    <property type="term" value="F:DNA binding"/>
    <property type="evidence" value="ECO:0007669"/>
    <property type="project" value="UniProtKB-KW"/>
</dbReference>
<evidence type="ECO:0000256" key="4">
    <source>
        <dbReference type="ARBA" id="ARBA00023082"/>
    </source>
</evidence>
<dbReference type="PANTHER" id="PTHR43133">
    <property type="entry name" value="RNA POLYMERASE ECF-TYPE SIGMA FACTO"/>
    <property type="match status" value="1"/>
</dbReference>
<comment type="subunit">
    <text evidence="2">Interacts transiently with the RNA polymerase catalytic core formed by RpoA, RpoB, RpoC and RpoZ (2 alpha, 1 beta, 1 beta' and 1 omega subunit) to form the RNA polymerase holoenzyme that can initiate transcription.</text>
</comment>
<dbReference type="Gene3D" id="3.10.450.50">
    <property type="match status" value="1"/>
</dbReference>
<dbReference type="GO" id="GO:0006352">
    <property type="term" value="P:DNA-templated transcription initiation"/>
    <property type="evidence" value="ECO:0007669"/>
    <property type="project" value="InterPro"/>
</dbReference>
<evidence type="ECO:0000256" key="5">
    <source>
        <dbReference type="ARBA" id="ARBA00023125"/>
    </source>
</evidence>
<dbReference type="SUPFAM" id="SSF54427">
    <property type="entry name" value="NTF2-like"/>
    <property type="match status" value="1"/>
</dbReference>
<dbReference type="InterPro" id="IPR014284">
    <property type="entry name" value="RNA_pol_sigma-70_dom"/>
</dbReference>
<evidence type="ECO:0000259" key="7">
    <source>
        <dbReference type="Pfam" id="PF04542"/>
    </source>
</evidence>
<dbReference type="InterPro" id="IPR013325">
    <property type="entry name" value="RNA_pol_sigma_r2"/>
</dbReference>
<organism evidence="9 10">
    <name type="scientific">Paraburkholderia panacisoli</name>
    <dbReference type="NCBI Taxonomy" id="2603818"/>
    <lineage>
        <taxon>Bacteria</taxon>
        <taxon>Pseudomonadati</taxon>
        <taxon>Pseudomonadota</taxon>
        <taxon>Betaproteobacteria</taxon>
        <taxon>Burkholderiales</taxon>
        <taxon>Burkholderiaceae</taxon>
        <taxon>Paraburkholderia</taxon>
    </lineage>
</organism>
<evidence type="ECO:0000313" key="9">
    <source>
        <dbReference type="EMBL" id="KAA1009808.1"/>
    </source>
</evidence>
<dbReference type="PANTHER" id="PTHR43133:SF8">
    <property type="entry name" value="RNA POLYMERASE SIGMA FACTOR HI_1459-RELATED"/>
    <property type="match status" value="1"/>
</dbReference>
<dbReference type="NCBIfam" id="TIGR02937">
    <property type="entry name" value="sigma70-ECF"/>
    <property type="match status" value="1"/>
</dbReference>
<accession>A0A5B0H3L6</accession>
<proteinExistence type="inferred from homology"/>
<evidence type="ECO:0000259" key="8">
    <source>
        <dbReference type="Pfam" id="PF08281"/>
    </source>
</evidence>
<name>A0A5B0H3L6_9BURK</name>
<dbReference type="InterPro" id="IPR039425">
    <property type="entry name" value="RNA_pol_sigma-70-like"/>
</dbReference>
<keyword evidence="10" id="KW-1185">Reference proteome</keyword>
<dbReference type="GO" id="GO:0016987">
    <property type="term" value="F:sigma factor activity"/>
    <property type="evidence" value="ECO:0007669"/>
    <property type="project" value="UniProtKB-KW"/>
</dbReference>
<comment type="similarity">
    <text evidence="1">Belongs to the sigma-70 factor family. ECF subfamily.</text>
</comment>
<evidence type="ECO:0000256" key="2">
    <source>
        <dbReference type="ARBA" id="ARBA00011344"/>
    </source>
</evidence>
<evidence type="ECO:0000313" key="10">
    <source>
        <dbReference type="Proteomes" id="UP000325273"/>
    </source>
</evidence>
<sequence>MFAGTHPLRTPERLSDIGVLDQPEACALDSDGLTQLMAAMRPRLHRYCTRMLGSAFDGEDVVQEALFNAAAAFPAAGEILRPESWLLGIAHNAALDALRRRKRQGLVESDEALANLADHGAQADARVAAAASLAMFLHLSIIQRSCVVLADVLGYSLTETAAILSVSVPAVKAALHRGRGRLRELVDVSEAALPRLAEADLERLRAYAERFNARDFDALRDLLSEEVRLDLVNRTRLAGRKDVSIYFTRYAEAPSCSLALGWAEHRPVLLVTDPAVAAAPVAYVILLDWVDERIVAIRDFRYAPYVMESLTVQRL</sequence>
<dbReference type="InterPro" id="IPR036388">
    <property type="entry name" value="WH-like_DNA-bd_sf"/>
</dbReference>
<dbReference type="Gene3D" id="1.10.1740.10">
    <property type="match status" value="1"/>
</dbReference>
<dbReference type="InterPro" id="IPR013324">
    <property type="entry name" value="RNA_pol_sigma_r3/r4-like"/>
</dbReference>
<feature type="domain" description="RNA polymerase sigma factor 70 region 4 type 2" evidence="8">
    <location>
        <begin position="135"/>
        <end position="182"/>
    </location>
</feature>
<dbReference type="InterPro" id="IPR032710">
    <property type="entry name" value="NTF2-like_dom_sf"/>
</dbReference>
<evidence type="ECO:0000256" key="1">
    <source>
        <dbReference type="ARBA" id="ARBA00010641"/>
    </source>
</evidence>
<keyword evidence="6" id="KW-0804">Transcription</keyword>